<feature type="domain" description="HTH marR-type" evidence="2">
    <location>
        <begin position="12"/>
        <end position="132"/>
    </location>
</feature>
<gene>
    <name evidence="3" type="ORF">AVDCRST_MAG08-939</name>
</gene>
<evidence type="ECO:0000313" key="3">
    <source>
        <dbReference type="EMBL" id="CAA9227670.1"/>
    </source>
</evidence>
<dbReference type="GO" id="GO:0006950">
    <property type="term" value="P:response to stress"/>
    <property type="evidence" value="ECO:0007669"/>
    <property type="project" value="TreeGrafter"/>
</dbReference>
<dbReference type="PANTHER" id="PTHR33164">
    <property type="entry name" value="TRANSCRIPTIONAL REGULATOR, MARR FAMILY"/>
    <property type="match status" value="1"/>
</dbReference>
<protein>
    <submittedName>
        <fullName evidence="3">Transcriptional regulator, MarR family</fullName>
    </submittedName>
</protein>
<sequence>MASQAAAFQVQHAANDEDLTPVLHKTMLSLVKRDGADLTARQLGVFLAVYLDDGPHTVRGLASQFSICKPAVTRALDKLGELDLARRKVDPRDRRSVVVQRTALGWAFLGELRRAMSQAAADAEWAASPPPAAARAWPKAVAARRPDHGHGLAANSWSD</sequence>
<dbReference type="AlphaFoldDB" id="A0A6J4HKQ8"/>
<dbReference type="Pfam" id="PF12802">
    <property type="entry name" value="MarR_2"/>
    <property type="match status" value="1"/>
</dbReference>
<proteinExistence type="predicted"/>
<organism evidence="3">
    <name type="scientific">uncultured Acetobacteraceae bacterium</name>
    <dbReference type="NCBI Taxonomy" id="169975"/>
    <lineage>
        <taxon>Bacteria</taxon>
        <taxon>Pseudomonadati</taxon>
        <taxon>Pseudomonadota</taxon>
        <taxon>Alphaproteobacteria</taxon>
        <taxon>Acetobacterales</taxon>
        <taxon>Acetobacteraceae</taxon>
        <taxon>environmental samples</taxon>
    </lineage>
</organism>
<name>A0A6J4HKQ8_9PROT</name>
<feature type="region of interest" description="Disordered" evidence="1">
    <location>
        <begin position="136"/>
        <end position="159"/>
    </location>
</feature>
<dbReference type="EMBL" id="CADCTG010000103">
    <property type="protein sequence ID" value="CAA9227670.1"/>
    <property type="molecule type" value="Genomic_DNA"/>
</dbReference>
<reference evidence="3" key="1">
    <citation type="submission" date="2020-02" db="EMBL/GenBank/DDBJ databases">
        <authorList>
            <person name="Meier V. D."/>
        </authorList>
    </citation>
    <scope>NUCLEOTIDE SEQUENCE</scope>
    <source>
        <strain evidence="3">AVDCRST_MAG08</strain>
    </source>
</reference>
<evidence type="ECO:0000256" key="1">
    <source>
        <dbReference type="SAM" id="MobiDB-lite"/>
    </source>
</evidence>
<dbReference type="InterPro" id="IPR039422">
    <property type="entry name" value="MarR/SlyA-like"/>
</dbReference>
<evidence type="ECO:0000259" key="2">
    <source>
        <dbReference type="SMART" id="SM00347"/>
    </source>
</evidence>
<dbReference type="InterPro" id="IPR036388">
    <property type="entry name" value="WH-like_DNA-bd_sf"/>
</dbReference>
<dbReference type="InterPro" id="IPR000835">
    <property type="entry name" value="HTH_MarR-typ"/>
</dbReference>
<dbReference type="SUPFAM" id="SSF46785">
    <property type="entry name" value="Winged helix' DNA-binding domain"/>
    <property type="match status" value="1"/>
</dbReference>
<dbReference type="GO" id="GO:0003700">
    <property type="term" value="F:DNA-binding transcription factor activity"/>
    <property type="evidence" value="ECO:0007669"/>
    <property type="project" value="InterPro"/>
</dbReference>
<dbReference type="Gene3D" id="1.10.10.10">
    <property type="entry name" value="Winged helix-like DNA-binding domain superfamily/Winged helix DNA-binding domain"/>
    <property type="match status" value="1"/>
</dbReference>
<accession>A0A6J4HKQ8</accession>
<dbReference type="InterPro" id="IPR036390">
    <property type="entry name" value="WH_DNA-bd_sf"/>
</dbReference>
<dbReference type="SMART" id="SM00347">
    <property type="entry name" value="HTH_MARR"/>
    <property type="match status" value="1"/>
</dbReference>
<dbReference type="PANTHER" id="PTHR33164:SF43">
    <property type="entry name" value="HTH-TYPE TRANSCRIPTIONAL REPRESSOR YETL"/>
    <property type="match status" value="1"/>
</dbReference>